<evidence type="ECO:0000256" key="1">
    <source>
        <dbReference type="SAM" id="MobiDB-lite"/>
    </source>
</evidence>
<sequence>MIIPNEKLAPYPSEDKKASEITDAQMKQNDGAGQPPPYEIHRDIQVARAIAPQPTMSAPHAFGGPVPAQTLTPRATGATASPSSPTPTVVVPALTQLYHPTSAQRVNHFSVFSRHNSVSGTYLVDPSLPASPQTTTLSGLSMRRIERCNRSADREHAKNTRRAFGSDSESDCSSSRGWKARTPEVNAAFRTRHGQISVDVAVVGPNLYSATDALGMVKNQRARVMFSSRHGNISVNLREVQPGHCVDLDVSTRHGNMVILLPPTFDGAIVVHTRGDRDQVRFLQAFAECARTVRAHDRSTQIVLSPNANTTGREGDDRCLVSTRHGKITFGLSGYDKADGVLLGGGLFKMLGDLMQMGKSWRSV</sequence>
<dbReference type="InterPro" id="IPR055754">
    <property type="entry name" value="DUF7330"/>
</dbReference>
<dbReference type="AlphaFoldDB" id="A0A401H5D4"/>
<accession>A0A401H5D4</accession>
<evidence type="ECO:0000259" key="2">
    <source>
        <dbReference type="Pfam" id="PF24016"/>
    </source>
</evidence>
<protein>
    <recommendedName>
        <fullName evidence="2">DUF7330 domain-containing protein</fullName>
    </recommendedName>
</protein>
<comment type="caution">
    <text evidence="3">The sequence shown here is derived from an EMBL/GenBank/DDBJ whole genome shotgun (WGS) entry which is preliminary data.</text>
</comment>
<evidence type="ECO:0000313" key="3">
    <source>
        <dbReference type="EMBL" id="GBE89645.1"/>
    </source>
</evidence>
<keyword evidence="4" id="KW-1185">Reference proteome</keyword>
<feature type="domain" description="DUF7330" evidence="2">
    <location>
        <begin position="186"/>
        <end position="330"/>
    </location>
</feature>
<dbReference type="GeneID" id="38786562"/>
<dbReference type="Proteomes" id="UP000287166">
    <property type="component" value="Unassembled WGS sequence"/>
</dbReference>
<feature type="compositionally biased region" description="Low complexity" evidence="1">
    <location>
        <begin position="78"/>
        <end position="87"/>
    </location>
</feature>
<proteinExistence type="predicted"/>
<evidence type="ECO:0000313" key="4">
    <source>
        <dbReference type="Proteomes" id="UP000287166"/>
    </source>
</evidence>
<feature type="region of interest" description="Disordered" evidence="1">
    <location>
        <begin position="55"/>
        <end position="87"/>
    </location>
</feature>
<name>A0A401H5D4_9APHY</name>
<dbReference type="EMBL" id="BFAD01000016">
    <property type="protein sequence ID" value="GBE89645.1"/>
    <property type="molecule type" value="Genomic_DNA"/>
</dbReference>
<feature type="region of interest" description="Disordered" evidence="1">
    <location>
        <begin position="1"/>
        <end position="39"/>
    </location>
</feature>
<dbReference type="OrthoDB" id="2593559at2759"/>
<dbReference type="Pfam" id="PF24016">
    <property type="entry name" value="DUF7330"/>
    <property type="match status" value="1"/>
</dbReference>
<dbReference type="InParanoid" id="A0A401H5D4"/>
<feature type="region of interest" description="Disordered" evidence="1">
    <location>
        <begin position="150"/>
        <end position="178"/>
    </location>
</feature>
<gene>
    <name evidence="3" type="ORF">SCP_1603090</name>
</gene>
<reference evidence="3 4" key="1">
    <citation type="journal article" date="2018" name="Sci. Rep.">
        <title>Genome sequence of the cauliflower mushroom Sparassis crispa (Hanabiratake) and its association with beneficial usage.</title>
        <authorList>
            <person name="Kiyama R."/>
            <person name="Furutani Y."/>
            <person name="Kawaguchi K."/>
            <person name="Nakanishi T."/>
        </authorList>
    </citation>
    <scope>NUCLEOTIDE SEQUENCE [LARGE SCALE GENOMIC DNA]</scope>
</reference>
<dbReference type="RefSeq" id="XP_027620558.1">
    <property type="nucleotide sequence ID" value="XM_027764757.1"/>
</dbReference>
<organism evidence="3 4">
    <name type="scientific">Sparassis crispa</name>
    <dbReference type="NCBI Taxonomy" id="139825"/>
    <lineage>
        <taxon>Eukaryota</taxon>
        <taxon>Fungi</taxon>
        <taxon>Dikarya</taxon>
        <taxon>Basidiomycota</taxon>
        <taxon>Agaricomycotina</taxon>
        <taxon>Agaricomycetes</taxon>
        <taxon>Polyporales</taxon>
        <taxon>Sparassidaceae</taxon>
        <taxon>Sparassis</taxon>
    </lineage>
</organism>